<accession>A0A9P9YYK5</accession>
<dbReference type="Proteomes" id="UP001059596">
    <property type="component" value="Chromosome 3R"/>
</dbReference>
<reference evidence="1" key="1">
    <citation type="journal article" date="2023" name="Genome Biol. Evol.">
        <title>Long-read-based Genome Assembly of Drosophila gunungcola Reveals Fewer Chemosensory Genes in Flower-breeding Species.</title>
        <authorList>
            <person name="Negi A."/>
            <person name="Liao B.Y."/>
            <person name="Yeh S.D."/>
        </authorList>
    </citation>
    <scope>NUCLEOTIDE SEQUENCE</scope>
    <source>
        <strain evidence="1">Sukarami</strain>
    </source>
</reference>
<keyword evidence="2" id="KW-1185">Reference proteome</keyword>
<proteinExistence type="predicted"/>
<evidence type="ECO:0000313" key="2">
    <source>
        <dbReference type="Proteomes" id="UP001059596"/>
    </source>
</evidence>
<evidence type="ECO:0000313" key="1">
    <source>
        <dbReference type="EMBL" id="KAI8045513.1"/>
    </source>
</evidence>
<name>A0A9P9YYK5_9MUSC</name>
<organism evidence="1 2">
    <name type="scientific">Drosophila gunungcola</name>
    <name type="common">fruit fly</name>
    <dbReference type="NCBI Taxonomy" id="103775"/>
    <lineage>
        <taxon>Eukaryota</taxon>
        <taxon>Metazoa</taxon>
        <taxon>Ecdysozoa</taxon>
        <taxon>Arthropoda</taxon>
        <taxon>Hexapoda</taxon>
        <taxon>Insecta</taxon>
        <taxon>Pterygota</taxon>
        <taxon>Neoptera</taxon>
        <taxon>Endopterygota</taxon>
        <taxon>Diptera</taxon>
        <taxon>Brachycera</taxon>
        <taxon>Muscomorpha</taxon>
        <taxon>Ephydroidea</taxon>
        <taxon>Drosophilidae</taxon>
        <taxon>Drosophila</taxon>
        <taxon>Sophophora</taxon>
    </lineage>
</organism>
<comment type="caution">
    <text evidence="1">The sequence shown here is derived from an EMBL/GenBank/DDBJ whole genome shotgun (WGS) entry which is preliminary data.</text>
</comment>
<gene>
    <name evidence="1" type="ORF">M5D96_001695</name>
</gene>
<dbReference type="AlphaFoldDB" id="A0A9P9YYK5"/>
<dbReference type="EMBL" id="JAMKOV010000001">
    <property type="protein sequence ID" value="KAI8045513.1"/>
    <property type="molecule type" value="Genomic_DNA"/>
</dbReference>
<sequence length="93" mass="10879">MWKWRKHKKPTGQAPMTDLNIRDQQLETEEWAVLGASVIVMFRTVQESKPEHEAKVDLYSMEYAPYYVLCAVAPQDDELTDGDAMKMWTQICR</sequence>
<protein>
    <submittedName>
        <fullName evidence="1">Uncharacterized protein</fullName>
    </submittedName>
</protein>